<dbReference type="GO" id="GO:0047372">
    <property type="term" value="F:monoacylglycerol lipase activity"/>
    <property type="evidence" value="ECO:0007669"/>
    <property type="project" value="UniProtKB-EC"/>
</dbReference>
<accession>A0A644YDM7</accession>
<dbReference type="Gene3D" id="3.40.50.1820">
    <property type="entry name" value="alpha/beta hydrolase"/>
    <property type="match status" value="1"/>
</dbReference>
<dbReference type="EC" id="3.1.1.23" evidence="2"/>
<evidence type="ECO:0000259" key="1">
    <source>
        <dbReference type="Pfam" id="PF12146"/>
    </source>
</evidence>
<feature type="domain" description="Serine aminopeptidase S33" evidence="1">
    <location>
        <begin position="25"/>
        <end position="290"/>
    </location>
</feature>
<dbReference type="PANTHER" id="PTHR11614">
    <property type="entry name" value="PHOSPHOLIPASE-RELATED"/>
    <property type="match status" value="1"/>
</dbReference>
<dbReference type="AlphaFoldDB" id="A0A644YDM7"/>
<evidence type="ECO:0000313" key="2">
    <source>
        <dbReference type="EMBL" id="MPM26742.1"/>
    </source>
</evidence>
<organism evidence="2">
    <name type="scientific">bioreactor metagenome</name>
    <dbReference type="NCBI Taxonomy" id="1076179"/>
    <lineage>
        <taxon>unclassified sequences</taxon>
        <taxon>metagenomes</taxon>
        <taxon>ecological metagenomes</taxon>
    </lineage>
</organism>
<protein>
    <submittedName>
        <fullName evidence="2">Monoacylglycerol lipase</fullName>
        <ecNumber evidence="2">3.1.1.23</ecNumber>
    </submittedName>
</protein>
<proteinExistence type="predicted"/>
<reference evidence="2" key="1">
    <citation type="submission" date="2019-08" db="EMBL/GenBank/DDBJ databases">
        <authorList>
            <person name="Kucharzyk K."/>
            <person name="Murdoch R.W."/>
            <person name="Higgins S."/>
            <person name="Loffler F."/>
        </authorList>
    </citation>
    <scope>NUCLEOTIDE SEQUENCE</scope>
</reference>
<dbReference type="InterPro" id="IPR029058">
    <property type="entry name" value="AB_hydrolase_fold"/>
</dbReference>
<dbReference type="InterPro" id="IPR051044">
    <property type="entry name" value="MAG_DAG_Lipase"/>
</dbReference>
<comment type="caution">
    <text evidence="2">The sequence shown here is derived from an EMBL/GenBank/DDBJ whole genome shotgun (WGS) entry which is preliminary data.</text>
</comment>
<keyword evidence="2" id="KW-0378">Hydrolase</keyword>
<dbReference type="Pfam" id="PF12146">
    <property type="entry name" value="Hydrolase_4"/>
    <property type="match status" value="1"/>
</dbReference>
<dbReference type="InterPro" id="IPR022742">
    <property type="entry name" value="Hydrolase_4"/>
</dbReference>
<name>A0A644YDM7_9ZZZZ</name>
<sequence>MENFIFKNKNGIDISCYRWSNKSENTKGIIQIVHGMSEWAGRYEYFANKLTQEGYIVYAHDHSGHGKSVNNLDKLGFISKENRFYSMLDDIKMLNEIIKKENKELPVILFGHSMGSFLSQRYIQIYGDTIDGVILSGSNGKPKSFTKAGLVVSKIEMLIKGNDTRSRVMDKLSFGSFNNSVKNPKTNFDWLSSDEKEVDKYIKDKYCGFIYPTPFYYDLIRGLWDIHKDESLEKIKNLNIPIYIFSGDKDPVGYFGDGVINLYEQYKELGVKDISYKLYKDGRHEMLNEVNKNEVIEDIIIWIKKL</sequence>
<gene>
    <name evidence="2" type="ORF">SDC9_73247</name>
</gene>
<dbReference type="EMBL" id="VSSQ01004813">
    <property type="protein sequence ID" value="MPM26742.1"/>
    <property type="molecule type" value="Genomic_DNA"/>
</dbReference>
<dbReference type="SUPFAM" id="SSF53474">
    <property type="entry name" value="alpha/beta-Hydrolases"/>
    <property type="match status" value="1"/>
</dbReference>